<evidence type="ECO:0000256" key="19">
    <source>
        <dbReference type="ARBA" id="ARBA00032839"/>
    </source>
</evidence>
<evidence type="ECO:0000256" key="16">
    <source>
        <dbReference type="ARBA" id="ARBA00023242"/>
    </source>
</evidence>
<evidence type="ECO:0000313" key="24">
    <source>
        <dbReference type="EMBL" id="OWK50851.1"/>
    </source>
</evidence>
<dbReference type="PROSITE" id="PS00237">
    <property type="entry name" value="G_PROTEIN_RECEP_F1_1"/>
    <property type="match status" value="1"/>
</dbReference>
<dbReference type="PANTHER" id="PTHR24248:SF16">
    <property type="entry name" value="ALPHA-1A ADRENERGIC RECEPTOR"/>
    <property type="match status" value="1"/>
</dbReference>
<dbReference type="PANTHER" id="PTHR24248">
    <property type="entry name" value="ADRENERGIC RECEPTOR-RELATED G-PROTEIN COUPLED RECEPTOR"/>
    <property type="match status" value="1"/>
</dbReference>
<evidence type="ECO:0000313" key="25">
    <source>
        <dbReference type="Proteomes" id="UP000197619"/>
    </source>
</evidence>
<sequence>MVWARWSMASIVLLALQRALTVLVSLVILLSLVALLAPRAQLPTAVDGGSEDPGDGYDSPGSYMAFDLFWELPAQGPNVSEASPAVSAQEEEVESVTQEHDTVHLLPCGYRGGEDLQRAQEHGPVHMANSTLPLRASREEEMTFLILSPFLPGKGVKFSSLTWTLPAMALLPGNSSECSNCTHSVEPVNISKAILLGVILGGLIGFGVLGNILVILSVACHRHLQSVTHYYIINLAVADLLLTSTVLPFSATMEILGYWVFGRIFCNIWAAVDVLCCTASIMSLCVISIDRYIGVSYPLRYPSIVTERRGLLALLCVWALSLVISIGPLFGWKEPAPEDETICQITEEPGYVLFSALGSFYLPLIIILVMYCRVYVVAKRENKGLTCGLKTEKSRSEEVTLRIHRRNARGAGGPAPNPKSKHHFSVRLLKFSREKKAAKTLGIVVGCFVLCWLPFFVVMPLGSFFPAIKPPDTLFKITFWLGYLNSCINPIIYPCSSQEFKKAFHNVLRAQCLLRKQPAVKQTPSFNLNHPAAESTESGRGVVRIPVGSGETFYKISKSDGVCEWKIFSTVRGVPAKNAVSKDCTAAKAKSKGFLQECCCAGTSGSLIHESCKVPTTKIHSITLGESGEDV</sequence>
<evidence type="ECO:0000256" key="18">
    <source>
        <dbReference type="ARBA" id="ARBA00031524"/>
    </source>
</evidence>
<dbReference type="Proteomes" id="UP000197619">
    <property type="component" value="Unassembled WGS sequence"/>
</dbReference>
<keyword evidence="13 21" id="KW-0675">Receptor</keyword>
<evidence type="ECO:0000256" key="20">
    <source>
        <dbReference type="ARBA" id="ARBA00046949"/>
    </source>
</evidence>
<evidence type="ECO:0000256" key="2">
    <source>
        <dbReference type="ARBA" id="ARBA00004345"/>
    </source>
</evidence>
<feature type="transmembrane region" description="Helical" evidence="22">
    <location>
        <begin position="310"/>
        <end position="331"/>
    </location>
</feature>
<dbReference type="Pfam" id="PF00001">
    <property type="entry name" value="7tm_1"/>
    <property type="match status" value="1"/>
</dbReference>
<dbReference type="InterPro" id="IPR001004">
    <property type="entry name" value="ADRA1A_rcpt"/>
</dbReference>
<dbReference type="Gene3D" id="1.20.1070.10">
    <property type="entry name" value="Rhodopsin 7-helix transmembrane proteins"/>
    <property type="match status" value="1"/>
</dbReference>
<dbReference type="PROSITE" id="PS50262">
    <property type="entry name" value="G_PROTEIN_RECEP_F1_2"/>
    <property type="match status" value="1"/>
</dbReference>
<evidence type="ECO:0000256" key="22">
    <source>
        <dbReference type="SAM" id="Phobius"/>
    </source>
</evidence>
<evidence type="ECO:0000256" key="8">
    <source>
        <dbReference type="ARBA" id="ARBA00022692"/>
    </source>
</evidence>
<evidence type="ECO:0000256" key="17">
    <source>
        <dbReference type="ARBA" id="ARBA00023288"/>
    </source>
</evidence>
<reference evidence="24 25" key="1">
    <citation type="submission" date="2017-05" db="EMBL/GenBank/DDBJ databases">
        <title>Genome of assembly of the Bengalese finch, Lonchura striata domestica.</title>
        <authorList>
            <person name="Colquitt B.M."/>
            <person name="Brainard M.S."/>
        </authorList>
    </citation>
    <scope>NUCLEOTIDE SEQUENCE [LARGE SCALE GENOMIC DNA]</scope>
    <source>
        <strain evidence="24">White83orange57</strain>
    </source>
</reference>
<evidence type="ECO:0000256" key="13">
    <source>
        <dbReference type="ARBA" id="ARBA00023170"/>
    </source>
</evidence>
<evidence type="ECO:0000256" key="21">
    <source>
        <dbReference type="RuleBase" id="RU000688"/>
    </source>
</evidence>
<dbReference type="PRINTS" id="PR00237">
    <property type="entry name" value="GPCRRHODOPSN"/>
</dbReference>
<keyword evidence="15 21" id="KW-0807">Transducer</keyword>
<keyword evidence="16" id="KW-0539">Nucleus</keyword>
<keyword evidence="17" id="KW-0449">Lipoprotein</keyword>
<keyword evidence="25" id="KW-1185">Reference proteome</keyword>
<dbReference type="SMART" id="SM01381">
    <property type="entry name" value="7TM_GPCR_Srsx"/>
    <property type="match status" value="1"/>
</dbReference>
<feature type="transmembrane region" description="Helical" evidence="22">
    <location>
        <begin position="267"/>
        <end position="289"/>
    </location>
</feature>
<comment type="subunit">
    <text evidence="20">Homo- and heterooligomer. Heterooligomerizes with ADRA1B homooligomers in cardiac myocytes. Interacts with CAVIN4.</text>
</comment>
<accession>A0A218UB83</accession>
<keyword evidence="12" id="KW-0564">Palmitate</keyword>
<feature type="transmembrane region" description="Helical" evidence="22">
    <location>
        <begin position="231"/>
        <end position="261"/>
    </location>
</feature>
<dbReference type="EMBL" id="MUZQ01000492">
    <property type="protein sequence ID" value="OWK50851.1"/>
    <property type="molecule type" value="Genomic_DNA"/>
</dbReference>
<dbReference type="PRINTS" id="PR01103">
    <property type="entry name" value="ADRENERGICR"/>
</dbReference>
<dbReference type="FunFam" id="1.20.1070.10:FF:000027">
    <property type="entry name" value="alpha-1A adrenergic receptor"/>
    <property type="match status" value="1"/>
</dbReference>
<keyword evidence="10 21" id="KW-0297">G-protein coupled receptor</keyword>
<dbReference type="GO" id="GO:0071880">
    <property type="term" value="P:adenylate cyclase-activating adrenergic receptor signaling pathway"/>
    <property type="evidence" value="ECO:0007669"/>
    <property type="project" value="TreeGrafter"/>
</dbReference>
<dbReference type="GO" id="GO:0043410">
    <property type="term" value="P:positive regulation of MAPK cascade"/>
    <property type="evidence" value="ECO:0007669"/>
    <property type="project" value="TreeGrafter"/>
</dbReference>
<evidence type="ECO:0000256" key="6">
    <source>
        <dbReference type="ARBA" id="ARBA00022475"/>
    </source>
</evidence>
<dbReference type="GO" id="GO:0007200">
    <property type="term" value="P:phospholipase C-activating G protein-coupled receptor signaling pathway"/>
    <property type="evidence" value="ECO:0007669"/>
    <property type="project" value="TreeGrafter"/>
</dbReference>
<evidence type="ECO:0000256" key="15">
    <source>
        <dbReference type="ARBA" id="ARBA00023224"/>
    </source>
</evidence>
<dbReference type="GO" id="GO:0005737">
    <property type="term" value="C:cytoplasm"/>
    <property type="evidence" value="ECO:0007669"/>
    <property type="project" value="UniProtKB-SubCell"/>
</dbReference>
<gene>
    <name evidence="24" type="primary">ADRA1A</name>
    <name evidence="24" type="ORF">RLOC_00010607</name>
</gene>
<feature type="transmembrane region" description="Helical" evidence="22">
    <location>
        <begin position="193"/>
        <end position="219"/>
    </location>
</feature>
<dbReference type="CDD" id="cd15325">
    <property type="entry name" value="7tmA_alpha1A_AR"/>
    <property type="match status" value="1"/>
</dbReference>
<evidence type="ECO:0000256" key="7">
    <source>
        <dbReference type="ARBA" id="ARBA00022490"/>
    </source>
</evidence>
<feature type="transmembrane region" description="Helical" evidence="22">
    <location>
        <begin position="477"/>
        <end position="495"/>
    </location>
</feature>
<evidence type="ECO:0000256" key="1">
    <source>
        <dbReference type="ARBA" id="ARBA00004232"/>
    </source>
</evidence>
<dbReference type="GO" id="GO:0055117">
    <property type="term" value="P:regulation of cardiac muscle contraction"/>
    <property type="evidence" value="ECO:0007669"/>
    <property type="project" value="InterPro"/>
</dbReference>
<dbReference type="STRING" id="299123.ENSLSDP00000021196"/>
<dbReference type="GO" id="GO:0007204">
    <property type="term" value="P:positive regulation of cytosolic calcium ion concentration"/>
    <property type="evidence" value="ECO:0007669"/>
    <property type="project" value="TreeGrafter"/>
</dbReference>
<name>A0A218UB83_9PASE</name>
<dbReference type="InterPro" id="IPR000276">
    <property type="entry name" value="GPCR_Rhodpsn"/>
</dbReference>
<dbReference type="GO" id="GO:0019229">
    <property type="term" value="P:regulation of vasoconstriction"/>
    <property type="evidence" value="ECO:0007669"/>
    <property type="project" value="InterPro"/>
</dbReference>
<dbReference type="InterPro" id="IPR017452">
    <property type="entry name" value="GPCR_Rhodpsn_7TM"/>
</dbReference>
<evidence type="ECO:0000256" key="14">
    <source>
        <dbReference type="ARBA" id="ARBA00023180"/>
    </source>
</evidence>
<keyword evidence="14" id="KW-0325">Glycoprotein</keyword>
<dbReference type="GO" id="GO:0031965">
    <property type="term" value="C:nuclear membrane"/>
    <property type="evidence" value="ECO:0007669"/>
    <property type="project" value="UniProtKB-SubCell"/>
</dbReference>
<keyword evidence="7" id="KW-0963">Cytoplasm</keyword>
<feature type="domain" description="G-protein coupled receptors family 1 profile" evidence="23">
    <location>
        <begin position="210"/>
        <end position="493"/>
    </location>
</feature>
<dbReference type="GO" id="GO:0004937">
    <property type="term" value="F:alpha1-adrenergic receptor activity"/>
    <property type="evidence" value="ECO:0007669"/>
    <property type="project" value="InterPro"/>
</dbReference>
<evidence type="ECO:0000256" key="3">
    <source>
        <dbReference type="ARBA" id="ARBA00004496"/>
    </source>
</evidence>
<keyword evidence="8 21" id="KW-0812">Transmembrane</keyword>
<dbReference type="GO" id="GO:0007267">
    <property type="term" value="P:cell-cell signaling"/>
    <property type="evidence" value="ECO:0007669"/>
    <property type="project" value="TreeGrafter"/>
</dbReference>
<evidence type="ECO:0000259" key="23">
    <source>
        <dbReference type="PROSITE" id="PS50262"/>
    </source>
</evidence>
<evidence type="ECO:0000256" key="5">
    <source>
        <dbReference type="ARBA" id="ARBA00014216"/>
    </source>
</evidence>
<evidence type="ECO:0000256" key="10">
    <source>
        <dbReference type="ARBA" id="ARBA00023040"/>
    </source>
</evidence>
<comment type="subcellular location">
    <subcellularLocation>
        <location evidence="4">Cell membrane</location>
        <topology evidence="4">Multi-pass membrane protein</topology>
    </subcellularLocation>
    <subcellularLocation>
        <location evidence="3">Cytoplasm</location>
    </subcellularLocation>
    <subcellularLocation>
        <location evidence="2">Membrane</location>
        <location evidence="2">Caveola</location>
    </subcellularLocation>
    <subcellularLocation>
        <location evidence="1">Nucleus membrane</location>
        <topology evidence="1">Multi-pass membrane protein</topology>
    </subcellularLocation>
</comment>
<comment type="similarity">
    <text evidence="21">Belongs to the G-protein coupled receptor 1 family.</text>
</comment>
<evidence type="ECO:0000256" key="12">
    <source>
        <dbReference type="ARBA" id="ARBA00023139"/>
    </source>
</evidence>
<protein>
    <recommendedName>
        <fullName evidence="5">Alpha-1A adrenergic receptor</fullName>
    </recommendedName>
    <alternativeName>
        <fullName evidence="19">Alpha-1A adrenoreceptor</fullName>
    </alternativeName>
    <alternativeName>
        <fullName evidence="18">Alpha-1C adrenergic receptor</fullName>
    </alternativeName>
</protein>
<dbReference type="PRINTS" id="PR00557">
    <property type="entry name" value="ADRENRGCA1AR"/>
</dbReference>
<dbReference type="GO" id="GO:0005901">
    <property type="term" value="C:caveola"/>
    <property type="evidence" value="ECO:0007669"/>
    <property type="project" value="UniProtKB-SubCell"/>
</dbReference>
<organism evidence="24 25">
    <name type="scientific">Lonchura striata</name>
    <name type="common">white-rumped munia</name>
    <dbReference type="NCBI Taxonomy" id="40157"/>
    <lineage>
        <taxon>Eukaryota</taxon>
        <taxon>Metazoa</taxon>
        <taxon>Chordata</taxon>
        <taxon>Craniata</taxon>
        <taxon>Vertebrata</taxon>
        <taxon>Euteleostomi</taxon>
        <taxon>Archelosauria</taxon>
        <taxon>Archosauria</taxon>
        <taxon>Dinosauria</taxon>
        <taxon>Saurischia</taxon>
        <taxon>Theropoda</taxon>
        <taxon>Coelurosauria</taxon>
        <taxon>Aves</taxon>
        <taxon>Neognathae</taxon>
        <taxon>Neoaves</taxon>
        <taxon>Telluraves</taxon>
        <taxon>Australaves</taxon>
        <taxon>Passeriformes</taxon>
        <taxon>Passeroidea</taxon>
        <taxon>Estrildidae</taxon>
        <taxon>Estrildinae</taxon>
        <taxon>Lonchura</taxon>
    </lineage>
</organism>
<feature type="transmembrane region" description="Helical" evidence="22">
    <location>
        <begin position="440"/>
        <end position="465"/>
    </location>
</feature>
<comment type="caution">
    <text evidence="24">The sequence shown here is derived from an EMBL/GenBank/DDBJ whole genome shotgun (WGS) entry which is preliminary data.</text>
</comment>
<feature type="transmembrane region" description="Helical" evidence="22">
    <location>
        <begin position="351"/>
        <end position="376"/>
    </location>
</feature>
<evidence type="ECO:0000256" key="9">
    <source>
        <dbReference type="ARBA" id="ARBA00022989"/>
    </source>
</evidence>
<dbReference type="AlphaFoldDB" id="A0A218UB83"/>
<keyword evidence="9 22" id="KW-1133">Transmembrane helix</keyword>
<dbReference type="InterPro" id="IPR002233">
    <property type="entry name" value="ADR_fam"/>
</dbReference>
<proteinExistence type="inferred from homology"/>
<dbReference type="SUPFAM" id="SSF81321">
    <property type="entry name" value="Family A G protein-coupled receptor-like"/>
    <property type="match status" value="1"/>
</dbReference>
<keyword evidence="6" id="KW-1003">Cell membrane</keyword>
<keyword evidence="11 22" id="KW-0472">Membrane</keyword>
<evidence type="ECO:0000256" key="11">
    <source>
        <dbReference type="ARBA" id="ARBA00023136"/>
    </source>
</evidence>
<evidence type="ECO:0000256" key="4">
    <source>
        <dbReference type="ARBA" id="ARBA00004651"/>
    </source>
</evidence>